<dbReference type="EMBL" id="MK684348">
    <property type="protein sequence ID" value="QGN03512.1"/>
    <property type="molecule type" value="Genomic_RNA"/>
</dbReference>
<evidence type="ECO:0000313" key="15">
    <source>
        <dbReference type="Proteomes" id="UP001238810"/>
    </source>
</evidence>
<dbReference type="Proteomes" id="UP001238810">
    <property type="component" value="Segment"/>
</dbReference>
<evidence type="ECO:0000256" key="1">
    <source>
        <dbReference type="ARBA" id="ARBA00002252"/>
    </source>
</evidence>
<sequence length="108" mass="11844">MPLTPPPDYTKVVFAAAVGISLALTVWLLTKNTLPLAGDREHLFPHGGAYQDGVKRITYNRPQKLNSVEGRSANLLSQPWALVLLLSLLIWITGKLSLGVCRVCGQRH</sequence>
<protein>
    <recommendedName>
        <fullName evidence="4">Movement protein TGB2</fullName>
    </recommendedName>
    <alternativeName>
        <fullName evidence="12">Triple gene block 2 protein</fullName>
    </alternativeName>
</protein>
<feature type="transmembrane region" description="Helical" evidence="13">
    <location>
        <begin position="80"/>
        <end position="101"/>
    </location>
</feature>
<comment type="function">
    <text evidence="1">Plays a role in viral cell-to-cell propagation, by facilitating genome transport to neighboring plant cells through plasmosdesmata,.</text>
</comment>
<evidence type="ECO:0000256" key="6">
    <source>
        <dbReference type="ARBA" id="ARBA00022692"/>
    </source>
</evidence>
<keyword evidence="15" id="KW-1185">Reference proteome</keyword>
<evidence type="ECO:0000256" key="12">
    <source>
        <dbReference type="ARBA" id="ARBA00032240"/>
    </source>
</evidence>
<dbReference type="GO" id="GO:0044167">
    <property type="term" value="C:host cell endoplasmic reticulum membrane"/>
    <property type="evidence" value="ECO:0007669"/>
    <property type="project" value="UniProtKB-SubCell"/>
</dbReference>
<dbReference type="InterPro" id="IPR001896">
    <property type="entry name" value="Plant_vir_prot"/>
</dbReference>
<keyword evidence="6 13" id="KW-0812">Transmembrane</keyword>
<gene>
    <name evidence="14" type="primary">TGB2</name>
</gene>
<evidence type="ECO:0000256" key="10">
    <source>
        <dbReference type="ARBA" id="ARBA00023136"/>
    </source>
</evidence>
<name>A0A7S5G7L1_9VIRU</name>
<evidence type="ECO:0000256" key="5">
    <source>
        <dbReference type="ARBA" id="ARBA00022448"/>
    </source>
</evidence>
<evidence type="ECO:0000313" key="14">
    <source>
        <dbReference type="EMBL" id="QGN03512.1"/>
    </source>
</evidence>
<evidence type="ECO:0000256" key="7">
    <source>
        <dbReference type="ARBA" id="ARBA00022870"/>
    </source>
</evidence>
<accession>A0A7S5G7L1</accession>
<keyword evidence="9" id="KW-0916">Viral movement protein</keyword>
<evidence type="ECO:0000256" key="2">
    <source>
        <dbReference type="ARBA" id="ARBA00004625"/>
    </source>
</evidence>
<proteinExistence type="inferred from homology"/>
<keyword evidence="8 13" id="KW-1133">Transmembrane helix</keyword>
<evidence type="ECO:0000256" key="8">
    <source>
        <dbReference type="ARBA" id="ARBA00022989"/>
    </source>
</evidence>
<reference evidence="14 15" key="1">
    <citation type="submission" date="2019-03" db="EMBL/GenBank/DDBJ databases">
        <title>First complete genome sequence of Cole mild mosaic virus.</title>
        <authorList>
            <person name="Mota de Oliveira A."/>
            <person name="Ramos-Gonzalez P.L."/>
            <person name="Karam-Rodrigues L."/>
            <person name="Chabi-Jesus C."/>
            <person name="Rodrigues-Chaves A.L."/>
            <person name="Banguela-Castillo A."/>
            <person name="Freitas-Astua J."/>
            <person name="Kitajima E.W."/>
            <person name="Harakava R."/>
            <person name="Eiras M."/>
        </authorList>
    </citation>
    <scope>NUCLEOTIDE SEQUENCE [LARGE SCALE GENOMIC DNA]</scope>
    <source>
        <strain evidence="14 15">T25</strain>
    </source>
</reference>
<keyword evidence="10 13" id="KW-0472">Membrane</keyword>
<evidence type="ECO:0000256" key="9">
    <source>
        <dbReference type="ARBA" id="ARBA00023031"/>
    </source>
</evidence>
<evidence type="ECO:0000256" key="3">
    <source>
        <dbReference type="ARBA" id="ARBA00010321"/>
    </source>
</evidence>
<keyword evidence="5" id="KW-0813">Transport</keyword>
<comment type="subcellular location">
    <subcellularLocation>
        <location evidence="2">Host endoplasmic reticulum membrane</location>
    </subcellularLocation>
</comment>
<dbReference type="Pfam" id="PF01307">
    <property type="entry name" value="Plant_vir_prot"/>
    <property type="match status" value="1"/>
</dbReference>
<keyword evidence="11" id="KW-1038">Host endoplasmic reticulum</keyword>
<feature type="transmembrane region" description="Helical" evidence="13">
    <location>
        <begin position="12"/>
        <end position="30"/>
    </location>
</feature>
<evidence type="ECO:0000256" key="11">
    <source>
        <dbReference type="ARBA" id="ARBA00023184"/>
    </source>
</evidence>
<keyword evidence="7" id="KW-1043">Host membrane</keyword>
<dbReference type="GO" id="GO:0046740">
    <property type="term" value="P:transport of virus in host, cell to cell"/>
    <property type="evidence" value="ECO:0007669"/>
    <property type="project" value="UniProtKB-KW"/>
</dbReference>
<organism evidence="14 15">
    <name type="scientific">Cole mild mosaic virus</name>
    <dbReference type="NCBI Taxonomy" id="2792879"/>
    <lineage>
        <taxon>Viruses</taxon>
        <taxon>Riboviria</taxon>
        <taxon>Orthornavirae</taxon>
        <taxon>Kitrinoviricota</taxon>
        <taxon>Alsuviricetes</taxon>
        <taxon>Tymovirales</taxon>
        <taxon>Betaflexiviridae</taxon>
        <taxon>Quinvirinae</taxon>
        <taxon>Carlavirus</taxon>
        <taxon>Carlavirus oleraceae</taxon>
    </lineage>
</organism>
<comment type="similarity">
    <text evidence="3">Belongs to the Tymovirales TGBp2 protein family.</text>
</comment>
<evidence type="ECO:0000256" key="4">
    <source>
        <dbReference type="ARBA" id="ARBA00013304"/>
    </source>
</evidence>
<evidence type="ECO:0000256" key="13">
    <source>
        <dbReference type="SAM" id="Phobius"/>
    </source>
</evidence>